<feature type="region of interest" description="Disordered" evidence="1">
    <location>
        <begin position="654"/>
        <end position="680"/>
    </location>
</feature>
<dbReference type="InterPro" id="IPR021109">
    <property type="entry name" value="Peptidase_aspartic_dom_sf"/>
</dbReference>
<dbReference type="EMBL" id="BNJQ01000011">
    <property type="protein sequence ID" value="GHP05821.1"/>
    <property type="molecule type" value="Genomic_DNA"/>
</dbReference>
<keyword evidence="3" id="KW-1185">Reference proteome</keyword>
<accession>A0A830HJS4</accession>
<feature type="compositionally biased region" description="Low complexity" evidence="1">
    <location>
        <begin position="1"/>
        <end position="17"/>
    </location>
</feature>
<dbReference type="Pfam" id="PF13650">
    <property type="entry name" value="Asp_protease_2"/>
    <property type="match status" value="1"/>
</dbReference>
<name>A0A830HJS4_9CHLO</name>
<gene>
    <name evidence="2" type="ORF">PPROV_000456800</name>
</gene>
<protein>
    <recommendedName>
        <fullName evidence="4">Peptidase A2 domain-containing protein</fullName>
    </recommendedName>
</protein>
<dbReference type="OrthoDB" id="2018659at2759"/>
<dbReference type="Gene3D" id="2.40.70.10">
    <property type="entry name" value="Acid Proteases"/>
    <property type="match status" value="1"/>
</dbReference>
<dbReference type="Proteomes" id="UP000660262">
    <property type="component" value="Unassembled WGS sequence"/>
</dbReference>
<dbReference type="SUPFAM" id="SSF50630">
    <property type="entry name" value="Acid proteases"/>
    <property type="match status" value="1"/>
</dbReference>
<dbReference type="AlphaFoldDB" id="A0A830HJS4"/>
<proteinExistence type="predicted"/>
<evidence type="ECO:0000313" key="3">
    <source>
        <dbReference type="Proteomes" id="UP000660262"/>
    </source>
</evidence>
<dbReference type="InterPro" id="IPR034122">
    <property type="entry name" value="Retropepsin-like_bacterial"/>
</dbReference>
<dbReference type="CDD" id="cd05483">
    <property type="entry name" value="retropepsin_like_bacteria"/>
    <property type="match status" value="1"/>
</dbReference>
<sequence>MASPHSSFSVSTRSGSSSRHHPHSSSSYRLHLHSGIRSPQGRLAQRPGNSGGGGGNNGDFHPVRHHPCSSSSSSSPSSLFVGVVCRAVSRDAGSSVDASRTPDSLESLEDIKGDQGTNDTAGEEQKDTSSSQLAAQMHRTVDACRRAMRLDDDAVRNSKHAVCACGGTGTHLGMDIEWSLTFDAADSRNGSYWEGAQGEYMSYRWGYDGSEDVASPQCTWEVDTYGLPISLTFDDKETGLLCAWVRTGYWTRAVQAGRLVVDTSDVGNVRAALLNSDMSSFEGPGSEAVRDSLPKRRSVVSVRLPNGRVTAHVVVDEDTGLASCMQMQVCGEMEAWLFDDWGTCDATGGDDVSLPFPRRTSHVVAGGASMHEFCVDWVRWAMSDDAQDTREFSMPTQSYPPAKTAYAAPPAEVVEDDDVVVAACERGSAWLVDAQRTRSGHVLVRPLIDGRDVGWFILDTGASGLVLEPEAADELDLPGFGEVHVSGVGGKVPSQYRRAKELRLGPLVLSDPLFMEMSVARVVSGTHRPGPVNGILGFDVLQRLAVEVPPASRYRGAQGSGQTPNDLKVALYEPGSFCAPPPDRAVRVTMTMISNVPHVWCEVEAMGGVMPTSPALLMLDSGAGGVEAMFHARAADEMDLFGERAAAIAAASASSGDGDSLASSSSPAAGAASVRGVGGDASSTMTVRRALLPRLRILTDHPNPSVLRLGGDDALSDCDLGDSTVAATVTPVSALVAGTNGALDLSSIGMGLLCGDAIADRRVIFDYAANPPTLWLVDPSCESDSPM</sequence>
<comment type="caution">
    <text evidence="2">The sequence shown here is derived from an EMBL/GenBank/DDBJ whole genome shotgun (WGS) entry which is preliminary data.</text>
</comment>
<feature type="region of interest" description="Disordered" evidence="1">
    <location>
        <begin position="91"/>
        <end position="134"/>
    </location>
</feature>
<feature type="region of interest" description="Disordered" evidence="1">
    <location>
        <begin position="1"/>
        <end position="77"/>
    </location>
</feature>
<evidence type="ECO:0000313" key="2">
    <source>
        <dbReference type="EMBL" id="GHP05821.1"/>
    </source>
</evidence>
<evidence type="ECO:0000256" key="1">
    <source>
        <dbReference type="SAM" id="MobiDB-lite"/>
    </source>
</evidence>
<evidence type="ECO:0008006" key="4">
    <source>
        <dbReference type="Google" id="ProtNLM"/>
    </source>
</evidence>
<organism evidence="2 3">
    <name type="scientific">Pycnococcus provasolii</name>
    <dbReference type="NCBI Taxonomy" id="41880"/>
    <lineage>
        <taxon>Eukaryota</taxon>
        <taxon>Viridiplantae</taxon>
        <taxon>Chlorophyta</taxon>
        <taxon>Pseudoscourfieldiophyceae</taxon>
        <taxon>Pseudoscourfieldiales</taxon>
        <taxon>Pycnococcaceae</taxon>
        <taxon>Pycnococcus</taxon>
    </lineage>
</organism>
<reference evidence="2" key="1">
    <citation type="submission" date="2020-10" db="EMBL/GenBank/DDBJ databases">
        <title>Unveiling of a novel bifunctional photoreceptor, Dualchrome1, isolated from a cosmopolitan green alga.</title>
        <authorList>
            <person name="Suzuki S."/>
            <person name="Kawachi M."/>
        </authorList>
    </citation>
    <scope>NUCLEOTIDE SEQUENCE</scope>
    <source>
        <strain evidence="2">NIES 2893</strain>
    </source>
</reference>